<evidence type="ECO:0000313" key="5">
    <source>
        <dbReference type="EMBL" id="KAH8697529.1"/>
    </source>
</evidence>
<keyword evidence="4" id="KW-0804">Transcription</keyword>
<evidence type="ECO:0000256" key="1">
    <source>
        <dbReference type="ARBA" id="ARBA00022833"/>
    </source>
</evidence>
<keyword evidence="3" id="KW-0238">DNA-binding</keyword>
<keyword evidence="1" id="KW-0862">Zinc</keyword>
<gene>
    <name evidence="5" type="ORF">BGW36DRAFT_378847</name>
</gene>
<evidence type="ECO:0000256" key="3">
    <source>
        <dbReference type="ARBA" id="ARBA00023125"/>
    </source>
</evidence>
<dbReference type="GeneID" id="70246440"/>
<evidence type="ECO:0000313" key="6">
    <source>
        <dbReference type="Proteomes" id="UP001201262"/>
    </source>
</evidence>
<dbReference type="Proteomes" id="UP001201262">
    <property type="component" value="Unassembled WGS sequence"/>
</dbReference>
<keyword evidence="2" id="KW-0805">Transcription regulation</keyword>
<dbReference type="RefSeq" id="XP_046072230.1">
    <property type="nucleotide sequence ID" value="XM_046216153.1"/>
</dbReference>
<evidence type="ECO:0000256" key="2">
    <source>
        <dbReference type="ARBA" id="ARBA00023015"/>
    </source>
</evidence>
<dbReference type="PANTHER" id="PTHR47171:SF3">
    <property type="entry name" value="FARA-RELATED"/>
    <property type="match status" value="1"/>
</dbReference>
<protein>
    <recommendedName>
        <fullName evidence="7">Transcription factor domain-containing protein</fullName>
    </recommendedName>
</protein>
<keyword evidence="6" id="KW-1185">Reference proteome</keyword>
<evidence type="ECO:0008006" key="7">
    <source>
        <dbReference type="Google" id="ProtNLM"/>
    </source>
</evidence>
<organism evidence="5 6">
    <name type="scientific">Talaromyces proteolyticus</name>
    <dbReference type="NCBI Taxonomy" id="1131652"/>
    <lineage>
        <taxon>Eukaryota</taxon>
        <taxon>Fungi</taxon>
        <taxon>Dikarya</taxon>
        <taxon>Ascomycota</taxon>
        <taxon>Pezizomycotina</taxon>
        <taxon>Eurotiomycetes</taxon>
        <taxon>Eurotiomycetidae</taxon>
        <taxon>Eurotiales</taxon>
        <taxon>Trichocomaceae</taxon>
        <taxon>Talaromyces</taxon>
        <taxon>Talaromyces sect. Bacilispori</taxon>
    </lineage>
</organism>
<dbReference type="AlphaFoldDB" id="A0AAD4PYA1"/>
<comment type="caution">
    <text evidence="5">The sequence shown here is derived from an EMBL/GenBank/DDBJ whole genome shotgun (WGS) entry which is preliminary data.</text>
</comment>
<accession>A0AAD4PYA1</accession>
<dbReference type="CDD" id="cd12148">
    <property type="entry name" value="fungal_TF_MHR"/>
    <property type="match status" value="1"/>
</dbReference>
<dbReference type="EMBL" id="JAJTJA010000006">
    <property type="protein sequence ID" value="KAH8697529.1"/>
    <property type="molecule type" value="Genomic_DNA"/>
</dbReference>
<evidence type="ECO:0000256" key="4">
    <source>
        <dbReference type="ARBA" id="ARBA00023163"/>
    </source>
</evidence>
<dbReference type="PANTHER" id="PTHR47171">
    <property type="entry name" value="FARA-RELATED"/>
    <property type="match status" value="1"/>
</dbReference>
<dbReference type="InterPro" id="IPR052073">
    <property type="entry name" value="Amide_Lactam_Regulators"/>
</dbReference>
<proteinExistence type="predicted"/>
<name>A0AAD4PYA1_9EURO</name>
<sequence length="371" mass="42431">MQRDYRYWLSNATYIATKMGLHRNVVGQRLDGSTRKLFRRIWCILYSWDVLLALNGMDTMRRFRDSDSETCTAEITEDDWEDDPIPEVFQEFLHPIKNVEKSYVIEGGKLSLLIAQFWQRFSSTPLDACYTQLTVAMDSWRESLPPSFRTPAIQETSVVNTWNLILMARGYVCECIMHRMIIRSAGTNESLRLRAGQKLSSALFELNTIIDRIMNQNTGQFNSWVLHGFISTALALHVEKALNPALTSLERSMTNLRIQVNLEFLRDMAKTWSYIGVMVRVFEGVIRRYGLVTSLPESESIPNDIGAFPQQSPDVLNLLGTPTMPRPNPWMFGPADKNIALDLGMGDLNANSVLEELLYDNTLSWDISKLI</sequence>
<dbReference type="GO" id="GO:0003677">
    <property type="term" value="F:DNA binding"/>
    <property type="evidence" value="ECO:0007669"/>
    <property type="project" value="UniProtKB-KW"/>
</dbReference>
<reference evidence="5" key="1">
    <citation type="submission" date="2021-12" db="EMBL/GenBank/DDBJ databases">
        <title>Convergent genome expansion in fungi linked to evolution of root-endophyte symbiosis.</title>
        <authorList>
            <consortium name="DOE Joint Genome Institute"/>
            <person name="Ke Y.-H."/>
            <person name="Bonito G."/>
            <person name="Liao H.-L."/>
            <person name="Looney B."/>
            <person name="Rojas-Flechas A."/>
            <person name="Nash J."/>
            <person name="Hameed K."/>
            <person name="Schadt C."/>
            <person name="Martin F."/>
            <person name="Crous P.W."/>
            <person name="Miettinen O."/>
            <person name="Magnuson J.K."/>
            <person name="Labbe J."/>
            <person name="Jacobson D."/>
            <person name="Doktycz M.J."/>
            <person name="Veneault-Fourrey C."/>
            <person name="Kuo A."/>
            <person name="Mondo S."/>
            <person name="Calhoun S."/>
            <person name="Riley R."/>
            <person name="Ohm R."/>
            <person name="LaButti K."/>
            <person name="Andreopoulos B."/>
            <person name="Pangilinan J."/>
            <person name="Nolan M."/>
            <person name="Tritt A."/>
            <person name="Clum A."/>
            <person name="Lipzen A."/>
            <person name="Daum C."/>
            <person name="Barry K."/>
            <person name="Grigoriev I.V."/>
            <person name="Vilgalys R."/>
        </authorList>
    </citation>
    <scope>NUCLEOTIDE SEQUENCE</scope>
    <source>
        <strain evidence="5">PMI_201</strain>
    </source>
</reference>